<keyword evidence="2" id="KW-1185">Reference proteome</keyword>
<gene>
    <name evidence="1" type="ORF">R50_2634</name>
</gene>
<protein>
    <recommendedName>
        <fullName evidence="3">DUF458 domain-containing protein</fullName>
    </recommendedName>
</protein>
<reference evidence="1 2" key="1">
    <citation type="submission" date="2020-02" db="EMBL/GenBank/DDBJ databases">
        <authorList>
            <person name="Hogendoorn C."/>
        </authorList>
    </citation>
    <scope>NUCLEOTIDE SEQUENCE [LARGE SCALE GENOMIC DNA]</scope>
    <source>
        <strain evidence="1">R501</strain>
    </source>
</reference>
<dbReference type="Proteomes" id="UP000503399">
    <property type="component" value="Chromosome"/>
</dbReference>
<evidence type="ECO:0008006" key="3">
    <source>
        <dbReference type="Google" id="ProtNLM"/>
    </source>
</evidence>
<dbReference type="EMBL" id="LR778114">
    <property type="protein sequence ID" value="CAB1130126.1"/>
    <property type="molecule type" value="Genomic_DNA"/>
</dbReference>
<organism evidence="1 2">
    <name type="scientific">Candidatus Hydrogenisulfobacillus filiaventi</name>
    <dbReference type="NCBI Taxonomy" id="2707344"/>
    <lineage>
        <taxon>Bacteria</taxon>
        <taxon>Bacillati</taxon>
        <taxon>Bacillota</taxon>
        <taxon>Clostridia</taxon>
        <taxon>Eubacteriales</taxon>
        <taxon>Clostridiales Family XVII. Incertae Sedis</taxon>
        <taxon>Candidatus Hydrogenisulfobacillus</taxon>
    </lineage>
</organism>
<sequence>MAGEMMFENPTRGRLTFHGMFRELLAYLSEDPEARYKLIVGTDSHTRTETLFVTAVVIHRIGHGGRFFFHKATHRAVRSLRQKILYETSVSLGVAARLTELLQASGQGDLDIEIHIDVGEQGETKDLIREIVGMVTGSGYHASIKPDSFGASKVADRYTK</sequence>
<dbReference type="AlphaFoldDB" id="A0A6F8ZKD3"/>
<evidence type="ECO:0000313" key="1">
    <source>
        <dbReference type="EMBL" id="CAB1130126.1"/>
    </source>
</evidence>
<dbReference type="KEGG" id="hfv:R50_2634"/>
<accession>A0A6F8ZKD3</accession>
<name>A0A6F8ZKD3_9FIRM</name>
<dbReference type="PANTHER" id="PTHR39961:SF1">
    <property type="entry name" value="DUF458 DOMAIN-CONTAINING PROTEIN"/>
    <property type="match status" value="1"/>
</dbReference>
<dbReference type="InterPro" id="IPR007405">
    <property type="entry name" value="Phage_KVP40_Orf299"/>
</dbReference>
<proteinExistence type="predicted"/>
<dbReference type="Pfam" id="PF04308">
    <property type="entry name" value="RNaseH_like"/>
    <property type="match status" value="1"/>
</dbReference>
<dbReference type="PANTHER" id="PTHR39961">
    <property type="entry name" value="HYPOTHETICAL CYTOSOLIC PROTEIN"/>
    <property type="match status" value="1"/>
</dbReference>
<evidence type="ECO:0000313" key="2">
    <source>
        <dbReference type="Proteomes" id="UP000503399"/>
    </source>
</evidence>